<feature type="region of interest" description="Disordered" evidence="1">
    <location>
        <begin position="1"/>
        <end position="20"/>
    </location>
</feature>
<reference evidence="2" key="1">
    <citation type="thesis" date="2021" institute="BYU ScholarsArchive" country="Provo, UT, USA">
        <title>Applications of and Algorithms for Genome Assembly and Genomic Analyses with an Emphasis on Marine Teleosts.</title>
        <authorList>
            <person name="Pickett B.D."/>
        </authorList>
    </citation>
    <scope>NUCLEOTIDE SEQUENCE</scope>
    <source>
        <strain evidence="2">HI-2016</strain>
    </source>
</reference>
<accession>A0A8T2PGB5</accession>
<dbReference type="EMBL" id="JAFBMS010000007">
    <property type="protein sequence ID" value="KAG9351199.1"/>
    <property type="molecule type" value="Genomic_DNA"/>
</dbReference>
<keyword evidence="3" id="KW-1185">Reference proteome</keyword>
<comment type="caution">
    <text evidence="2">The sequence shown here is derived from an EMBL/GenBank/DDBJ whole genome shotgun (WGS) entry which is preliminary data.</text>
</comment>
<name>A0A8T2PGB5_9TELE</name>
<organism evidence="2 3">
    <name type="scientific">Albula glossodonta</name>
    <name type="common">roundjaw bonefish</name>
    <dbReference type="NCBI Taxonomy" id="121402"/>
    <lineage>
        <taxon>Eukaryota</taxon>
        <taxon>Metazoa</taxon>
        <taxon>Chordata</taxon>
        <taxon>Craniata</taxon>
        <taxon>Vertebrata</taxon>
        <taxon>Euteleostomi</taxon>
        <taxon>Actinopterygii</taxon>
        <taxon>Neopterygii</taxon>
        <taxon>Teleostei</taxon>
        <taxon>Albuliformes</taxon>
        <taxon>Albulidae</taxon>
        <taxon>Albula</taxon>
    </lineage>
</organism>
<evidence type="ECO:0000256" key="1">
    <source>
        <dbReference type="SAM" id="MobiDB-lite"/>
    </source>
</evidence>
<dbReference type="AlphaFoldDB" id="A0A8T2PGB5"/>
<proteinExistence type="predicted"/>
<evidence type="ECO:0000313" key="2">
    <source>
        <dbReference type="EMBL" id="KAG9351199.1"/>
    </source>
</evidence>
<dbReference type="Proteomes" id="UP000824540">
    <property type="component" value="Unassembled WGS sequence"/>
</dbReference>
<protein>
    <submittedName>
        <fullName evidence="2">Uncharacterized protein</fullName>
    </submittedName>
</protein>
<sequence length="125" mass="14142">MRERKRCIEDAPHTDDDHGVQCDEQQVDAEEQEVHDVSHVAPLVLLLALLLHGDETGDVPQDQHPYPSWHLTVLHGVVVEDVEGDDVPFINPELQDPRVALNDHQLPLPTGLQIPLRVPRDLLKR</sequence>
<gene>
    <name evidence="2" type="ORF">JZ751_025090</name>
</gene>
<evidence type="ECO:0000313" key="3">
    <source>
        <dbReference type="Proteomes" id="UP000824540"/>
    </source>
</evidence>